<dbReference type="CDD" id="cd06222">
    <property type="entry name" value="RNase_H_like"/>
    <property type="match status" value="1"/>
</dbReference>
<feature type="domain" description="RNase H type-1" evidence="1">
    <location>
        <begin position="50"/>
        <end position="117"/>
    </location>
</feature>
<accession>A0ABM3QUA7</accession>
<evidence type="ECO:0000259" key="1">
    <source>
        <dbReference type="Pfam" id="PF13456"/>
    </source>
</evidence>
<dbReference type="InterPro" id="IPR044730">
    <property type="entry name" value="RNase_H-like_dom_plant"/>
</dbReference>
<name>A0ABM3QUA7_SPIOL</name>
<evidence type="ECO:0000313" key="2">
    <source>
        <dbReference type="Proteomes" id="UP000813463"/>
    </source>
</evidence>
<keyword evidence="2" id="KW-1185">Reference proteome</keyword>
<reference evidence="3" key="2">
    <citation type="submission" date="2025-08" db="UniProtKB">
        <authorList>
            <consortium name="RefSeq"/>
        </authorList>
    </citation>
    <scope>IDENTIFICATION</scope>
    <source>
        <tissue evidence="3">Leaf</tissue>
    </source>
</reference>
<dbReference type="Proteomes" id="UP000813463">
    <property type="component" value="Chromosome 6"/>
</dbReference>
<reference evidence="2" key="1">
    <citation type="journal article" date="2021" name="Nat. Commun.">
        <title>Genomic analyses provide insights into spinach domestication and the genetic basis of agronomic traits.</title>
        <authorList>
            <person name="Cai X."/>
            <person name="Sun X."/>
            <person name="Xu C."/>
            <person name="Sun H."/>
            <person name="Wang X."/>
            <person name="Ge C."/>
            <person name="Zhang Z."/>
            <person name="Wang Q."/>
            <person name="Fei Z."/>
            <person name="Jiao C."/>
            <person name="Wang Q."/>
        </authorList>
    </citation>
    <scope>NUCLEOTIDE SEQUENCE [LARGE SCALE GENOMIC DNA]</scope>
    <source>
        <strain evidence="2">cv. Varoflay</strain>
    </source>
</reference>
<dbReference type="InterPro" id="IPR036397">
    <property type="entry name" value="RNaseH_sf"/>
</dbReference>
<dbReference type="PANTHER" id="PTHR47074">
    <property type="entry name" value="BNAC02G40300D PROTEIN"/>
    <property type="match status" value="1"/>
</dbReference>
<protein>
    <recommendedName>
        <fullName evidence="1">RNase H type-1 domain-containing protein</fullName>
    </recommendedName>
</protein>
<dbReference type="Gene3D" id="3.30.420.10">
    <property type="entry name" value="Ribonuclease H-like superfamily/Ribonuclease H"/>
    <property type="match status" value="1"/>
</dbReference>
<gene>
    <name evidence="3" type="primary">LOC130462532</name>
</gene>
<sequence>MAREVPNIVVVNEECTRWKPPTAKWWKVNTDAAVGEGRIGMDMVVRDHYAFDAGYRKVEFETDCSNLVELLNGRKKERSVTQMVVKDILELVKLFEACTFNFAKRQCNKVAHAMAKASLLFEDVLVWMD</sequence>
<dbReference type="Pfam" id="PF13456">
    <property type="entry name" value="RVT_3"/>
    <property type="match status" value="1"/>
</dbReference>
<dbReference type="GeneID" id="130462532"/>
<dbReference type="InterPro" id="IPR012337">
    <property type="entry name" value="RNaseH-like_sf"/>
</dbReference>
<dbReference type="SUPFAM" id="SSF53098">
    <property type="entry name" value="Ribonuclease H-like"/>
    <property type="match status" value="1"/>
</dbReference>
<organism evidence="2 3">
    <name type="scientific">Spinacia oleracea</name>
    <name type="common">Spinach</name>
    <dbReference type="NCBI Taxonomy" id="3562"/>
    <lineage>
        <taxon>Eukaryota</taxon>
        <taxon>Viridiplantae</taxon>
        <taxon>Streptophyta</taxon>
        <taxon>Embryophyta</taxon>
        <taxon>Tracheophyta</taxon>
        <taxon>Spermatophyta</taxon>
        <taxon>Magnoliopsida</taxon>
        <taxon>eudicotyledons</taxon>
        <taxon>Gunneridae</taxon>
        <taxon>Pentapetalae</taxon>
        <taxon>Caryophyllales</taxon>
        <taxon>Chenopodiaceae</taxon>
        <taxon>Chenopodioideae</taxon>
        <taxon>Anserineae</taxon>
        <taxon>Spinacia</taxon>
    </lineage>
</organism>
<dbReference type="PANTHER" id="PTHR47074:SF21">
    <property type="entry name" value="RNASE H TYPE-1 DOMAIN-CONTAINING PROTEIN"/>
    <property type="match status" value="1"/>
</dbReference>
<dbReference type="RefSeq" id="XP_056686944.1">
    <property type="nucleotide sequence ID" value="XM_056830966.1"/>
</dbReference>
<dbReference type="InterPro" id="IPR052929">
    <property type="entry name" value="RNase_H-like_EbsB-rel"/>
</dbReference>
<evidence type="ECO:0000313" key="3">
    <source>
        <dbReference type="RefSeq" id="XP_056686944.1"/>
    </source>
</evidence>
<dbReference type="InterPro" id="IPR002156">
    <property type="entry name" value="RNaseH_domain"/>
</dbReference>
<proteinExistence type="predicted"/>